<keyword evidence="2" id="KW-1185">Reference proteome</keyword>
<evidence type="ECO:0000313" key="2">
    <source>
        <dbReference type="Proteomes" id="UP000294656"/>
    </source>
</evidence>
<dbReference type="Proteomes" id="UP000294656">
    <property type="component" value="Unassembled WGS sequence"/>
</dbReference>
<sequence length="215" mass="24374">MDQKWSSLDLAVQLESLKRDCSIHIKGALSREECISLMDMVENLQLSDAKRSDIEAKVIEQCQVSVFNKDVTRMLEAHFGQGYQIMWSSFDVVGDDAAHSYPSITWHLDGGVTGSLKLFVYLNSVEEHGCNTLMMDQERTNQLRKSGAFPISMKERKEDLTNELINLNLTPEYISYDLKAGDILLFSPLILAHRCIPPRIGKRRFTVCFTIIPAS</sequence>
<proteinExistence type="predicted"/>
<organism evidence="1 2">
    <name type="scientific">Marinomonas balearica</name>
    <dbReference type="NCBI Taxonomy" id="491947"/>
    <lineage>
        <taxon>Bacteria</taxon>
        <taxon>Pseudomonadati</taxon>
        <taxon>Pseudomonadota</taxon>
        <taxon>Gammaproteobacteria</taxon>
        <taxon>Oceanospirillales</taxon>
        <taxon>Oceanospirillaceae</taxon>
        <taxon>Marinomonas</taxon>
    </lineage>
</organism>
<dbReference type="SUPFAM" id="SSF51197">
    <property type="entry name" value="Clavaminate synthase-like"/>
    <property type="match status" value="1"/>
</dbReference>
<evidence type="ECO:0000313" key="1">
    <source>
        <dbReference type="EMBL" id="TDO98655.1"/>
    </source>
</evidence>
<dbReference type="AlphaFoldDB" id="A0A4R6MC05"/>
<gene>
    <name evidence="1" type="ORF">DFP79_1067</name>
</gene>
<accession>A0A4R6MC05</accession>
<comment type="caution">
    <text evidence="1">The sequence shown here is derived from an EMBL/GenBank/DDBJ whole genome shotgun (WGS) entry which is preliminary data.</text>
</comment>
<dbReference type="RefSeq" id="WP_133502890.1">
    <property type="nucleotide sequence ID" value="NZ_SNXC01000010.1"/>
</dbReference>
<reference evidence="1 2" key="1">
    <citation type="submission" date="2019-03" db="EMBL/GenBank/DDBJ databases">
        <title>Genomic Encyclopedia of Type Strains, Phase III (KMG-III): the genomes of soil and plant-associated and newly described type strains.</title>
        <authorList>
            <person name="Whitman W."/>
        </authorList>
    </citation>
    <scope>NUCLEOTIDE SEQUENCE [LARGE SCALE GENOMIC DNA]</scope>
    <source>
        <strain evidence="1 2">CECT 7378</strain>
    </source>
</reference>
<protein>
    <recommendedName>
        <fullName evidence="3">Phytanoyl-CoA dioxygenase PhyH</fullName>
    </recommendedName>
</protein>
<evidence type="ECO:0008006" key="3">
    <source>
        <dbReference type="Google" id="ProtNLM"/>
    </source>
</evidence>
<dbReference type="Gene3D" id="2.60.120.620">
    <property type="entry name" value="q2cbj1_9rhob like domain"/>
    <property type="match status" value="1"/>
</dbReference>
<dbReference type="OrthoDB" id="369216at2"/>
<name>A0A4R6MC05_9GAMM</name>
<dbReference type="EMBL" id="SNXC01000010">
    <property type="protein sequence ID" value="TDO98655.1"/>
    <property type="molecule type" value="Genomic_DNA"/>
</dbReference>